<protein>
    <submittedName>
        <fullName evidence="2">Uncharacterized protein</fullName>
    </submittedName>
</protein>
<evidence type="ECO:0000256" key="1">
    <source>
        <dbReference type="SAM" id="Phobius"/>
    </source>
</evidence>
<evidence type="ECO:0000313" key="2">
    <source>
        <dbReference type="EMBL" id="MDJ1497988.1"/>
    </source>
</evidence>
<proteinExistence type="predicted"/>
<evidence type="ECO:0000313" key="3">
    <source>
        <dbReference type="Proteomes" id="UP001228581"/>
    </source>
</evidence>
<dbReference type="RefSeq" id="WP_314003999.1">
    <property type="nucleotide sequence ID" value="NZ_JASJOT010000038.1"/>
</dbReference>
<name>A0ABT7CW29_9BACT</name>
<reference evidence="2 3" key="1">
    <citation type="submission" date="2023-05" db="EMBL/GenBank/DDBJ databases">
        <authorList>
            <person name="Zhang X."/>
        </authorList>
    </citation>
    <scope>NUCLEOTIDE SEQUENCE [LARGE SCALE GENOMIC DNA]</scope>
    <source>
        <strain evidence="2 3">DM2B3-1</strain>
    </source>
</reference>
<organism evidence="2 3">
    <name type="scientific">Xanthocytophaga flava</name>
    <dbReference type="NCBI Taxonomy" id="3048013"/>
    <lineage>
        <taxon>Bacteria</taxon>
        <taxon>Pseudomonadati</taxon>
        <taxon>Bacteroidota</taxon>
        <taxon>Cytophagia</taxon>
        <taxon>Cytophagales</taxon>
        <taxon>Rhodocytophagaceae</taxon>
        <taxon>Xanthocytophaga</taxon>
    </lineage>
</organism>
<dbReference type="Proteomes" id="UP001228581">
    <property type="component" value="Unassembled WGS sequence"/>
</dbReference>
<keyword evidence="1" id="KW-1133">Transmembrane helix</keyword>
<gene>
    <name evidence="2" type="ORF">QNI19_33915</name>
</gene>
<feature type="transmembrane region" description="Helical" evidence="1">
    <location>
        <begin position="6"/>
        <end position="24"/>
    </location>
</feature>
<sequence length="131" mass="15410">MNSDYNIQIGAVGGFFRTLWAIICRRKVSMPFVKRALSSRGYAIREPYVLYKDCRVAKIQVDMKDRIWLFTHSRHKAYVNRYRVWDIVVALYRVRQSYMNFLYAASRPGVSIPRIEINLQTNSQRGIVSGR</sequence>
<accession>A0ABT7CW29</accession>
<keyword evidence="1" id="KW-0472">Membrane</keyword>
<dbReference type="EMBL" id="JASJOT010000038">
    <property type="protein sequence ID" value="MDJ1497988.1"/>
    <property type="molecule type" value="Genomic_DNA"/>
</dbReference>
<keyword evidence="1" id="KW-0812">Transmembrane</keyword>
<keyword evidence="3" id="KW-1185">Reference proteome</keyword>
<comment type="caution">
    <text evidence="2">The sequence shown here is derived from an EMBL/GenBank/DDBJ whole genome shotgun (WGS) entry which is preliminary data.</text>
</comment>